<dbReference type="InterPro" id="IPR020904">
    <property type="entry name" value="Sc_DH/Rdtase_CS"/>
</dbReference>
<dbReference type="eggNOG" id="COG1028">
    <property type="taxonomic scope" value="Bacteria"/>
</dbReference>
<dbReference type="EMBL" id="VNHC01000002">
    <property type="protein sequence ID" value="TVV27450.1"/>
    <property type="molecule type" value="Genomic_DNA"/>
</dbReference>
<reference evidence="5 8" key="2">
    <citation type="submission" date="2017-04" db="EMBL/GenBank/DDBJ databases">
        <title>The genome sequence of Weissella cibaria isolated from wild Drosophila.</title>
        <authorList>
            <person name="Ricks N.J."/>
            <person name="Carroll C."/>
            <person name="Walters A."/>
            <person name="Newell P.D."/>
            <person name="Chaston J.M."/>
        </authorList>
    </citation>
    <scope>NUCLEOTIDE SEQUENCE [LARGE SCALE GENOMIC DNA]</scope>
    <source>
        <strain evidence="5 8">DmW_103</strain>
    </source>
</reference>
<dbReference type="GO" id="GO:0008206">
    <property type="term" value="P:bile acid metabolic process"/>
    <property type="evidence" value="ECO:0007669"/>
    <property type="project" value="UniProtKB-ARBA"/>
</dbReference>
<dbReference type="Proteomes" id="UP000193588">
    <property type="component" value="Unassembled WGS sequence"/>
</dbReference>
<dbReference type="InterPro" id="IPR002347">
    <property type="entry name" value="SDR_fam"/>
</dbReference>
<evidence type="ECO:0000313" key="4">
    <source>
        <dbReference type="EMBL" id="KIU19728.1"/>
    </source>
</evidence>
<dbReference type="EMBL" id="CP020928">
    <property type="protein sequence ID" value="AWF95646.1"/>
    <property type="molecule type" value="Genomic_DNA"/>
</dbReference>
<accession>A0A0D1JDX8</accession>
<dbReference type="Pfam" id="PF13561">
    <property type="entry name" value="adh_short_C2"/>
    <property type="match status" value="1"/>
</dbReference>
<dbReference type="PANTHER" id="PTHR42879">
    <property type="entry name" value="3-OXOACYL-(ACYL-CARRIER-PROTEIN) REDUCTASE"/>
    <property type="match status" value="1"/>
</dbReference>
<dbReference type="Proteomes" id="UP000032287">
    <property type="component" value="Unassembled WGS sequence"/>
</dbReference>
<dbReference type="Proteomes" id="UP000244870">
    <property type="component" value="Chromosome"/>
</dbReference>
<dbReference type="AlphaFoldDB" id="A0A0D1JDX8"/>
<dbReference type="SUPFAM" id="SSF51735">
    <property type="entry name" value="NAD(P)-binding Rossmann-fold domains"/>
    <property type="match status" value="1"/>
</dbReference>
<reference evidence="3 9" key="3">
    <citation type="submission" date="2017-04" db="EMBL/GenBank/DDBJ databases">
        <title>Weissella cibaria strain m2 complete genome.</title>
        <authorList>
            <person name="Pan Q."/>
            <person name="Tan M."/>
            <person name="Yao F."/>
            <person name="Su S."/>
        </authorList>
    </citation>
    <scope>NUCLEOTIDE SEQUENCE [LARGE SCALE GENOMIC DNA]</scope>
    <source>
        <strain evidence="3 9">M2</strain>
    </source>
</reference>
<dbReference type="EMBL" id="JWHU01000034">
    <property type="protein sequence ID" value="KIU19728.1"/>
    <property type="molecule type" value="Genomic_DNA"/>
</dbReference>
<evidence type="ECO:0000313" key="6">
    <source>
        <dbReference type="EMBL" id="TVV27450.1"/>
    </source>
</evidence>
<dbReference type="Proteomes" id="UP000320012">
    <property type="component" value="Unassembled WGS sequence"/>
</dbReference>
<keyword evidence="7" id="KW-1185">Reference proteome</keyword>
<dbReference type="PRINTS" id="PR00081">
    <property type="entry name" value="GDHRDH"/>
</dbReference>
<dbReference type="OrthoDB" id="9805904at2"/>
<gene>
    <name evidence="4" type="primary">gdhI</name>
    <name evidence="3" type="ORF">B6254_1241</name>
    <name evidence="5" type="ORF">B9D04_04395</name>
    <name evidence="6" type="ORF">FO435_05910</name>
    <name evidence="4" type="ORF">QX99_01748</name>
</gene>
<dbReference type="FunFam" id="3.40.50.720:FF:000084">
    <property type="entry name" value="Short-chain dehydrogenase reductase"/>
    <property type="match status" value="1"/>
</dbReference>
<dbReference type="PANTHER" id="PTHR42879:SF2">
    <property type="entry name" value="3-OXOACYL-[ACYL-CARRIER-PROTEIN] REDUCTASE FABG"/>
    <property type="match status" value="1"/>
</dbReference>
<dbReference type="EMBL" id="NDXJ01000005">
    <property type="protein sequence ID" value="OSP89764.1"/>
    <property type="molecule type" value="Genomic_DNA"/>
</dbReference>
<sequence>MTINHTTDTTRYPDLRGKTAVVTGSSSGIGEAIARHMGSEAMNVVINYMSADEKVIDGLIYLIEQSGGHAVGIRADVGTEAGVQAIYDKAIEAFGDIDVWVNNAGFEIQSATHETSYEDWQRVLHVDLDGVFLGTKIAVQHFLKHNKQGSILNTSSIHDIIPWPTYASYATAKAGVLMFTKTTALEYAEQGIRINAISPGALETPINAQRFADPAVRADTESMIPMKKVGDPVDVANAAVWLISNEASYITGTTLYIDGGITLYNEFQGGRG</sequence>
<dbReference type="NCBIfam" id="NF005559">
    <property type="entry name" value="PRK07231.1"/>
    <property type="match status" value="1"/>
</dbReference>
<evidence type="ECO:0000256" key="2">
    <source>
        <dbReference type="ARBA" id="ARBA00023002"/>
    </source>
</evidence>
<comment type="similarity">
    <text evidence="1">Belongs to the short-chain dehydrogenases/reductases (SDR) family.</text>
</comment>
<dbReference type="PATRIC" id="fig|137591.25.peg.1720"/>
<proteinExistence type="inferred from homology"/>
<dbReference type="RefSeq" id="WP_010374298.1">
    <property type="nucleotide sequence ID" value="NZ_BJEF01000002.1"/>
</dbReference>
<dbReference type="EC" id="1.1.1.47" evidence="4 6"/>
<dbReference type="Gene3D" id="3.40.50.720">
    <property type="entry name" value="NAD(P)-binding Rossmann-like Domain"/>
    <property type="match status" value="1"/>
</dbReference>
<dbReference type="GeneID" id="66962388"/>
<evidence type="ECO:0000313" key="9">
    <source>
        <dbReference type="Proteomes" id="UP000244870"/>
    </source>
</evidence>
<dbReference type="PROSITE" id="PS00061">
    <property type="entry name" value="ADH_SHORT"/>
    <property type="match status" value="1"/>
</dbReference>
<evidence type="ECO:0000313" key="8">
    <source>
        <dbReference type="Proteomes" id="UP000193588"/>
    </source>
</evidence>
<evidence type="ECO:0000313" key="5">
    <source>
        <dbReference type="EMBL" id="OSP89764.1"/>
    </source>
</evidence>
<reference evidence="6 10" key="4">
    <citation type="submission" date="2019-07" db="EMBL/GenBank/DDBJ databases">
        <title>Genome sequence of Weissella cibaria GK1.</title>
        <authorList>
            <person name="Choi H.-J."/>
        </authorList>
    </citation>
    <scope>NUCLEOTIDE SEQUENCE [LARGE SCALE GENOMIC DNA]</scope>
    <source>
        <strain evidence="6 10">GK1</strain>
    </source>
</reference>
<keyword evidence="2 4" id="KW-0560">Oxidoreductase</keyword>
<dbReference type="GO" id="GO:0047936">
    <property type="term" value="F:glucose 1-dehydrogenase [NAD(P)+] activity"/>
    <property type="evidence" value="ECO:0007669"/>
    <property type="project" value="UniProtKB-EC"/>
</dbReference>
<evidence type="ECO:0000313" key="7">
    <source>
        <dbReference type="Proteomes" id="UP000032287"/>
    </source>
</evidence>
<dbReference type="InterPro" id="IPR036291">
    <property type="entry name" value="NAD(P)-bd_dom_sf"/>
</dbReference>
<organism evidence="4 7">
    <name type="scientific">Weissella cibaria</name>
    <dbReference type="NCBI Taxonomy" id="137591"/>
    <lineage>
        <taxon>Bacteria</taxon>
        <taxon>Bacillati</taxon>
        <taxon>Bacillota</taxon>
        <taxon>Bacilli</taxon>
        <taxon>Lactobacillales</taxon>
        <taxon>Lactobacillaceae</taxon>
        <taxon>Weissella</taxon>
    </lineage>
</organism>
<dbReference type="InterPro" id="IPR050259">
    <property type="entry name" value="SDR"/>
</dbReference>
<reference evidence="4 7" key="1">
    <citation type="journal article" date="2015" name="Microbiology (Mosc.)">
        <title>Genomics of the Weissella cibaria species with an examination of its metabolic traits.</title>
        <authorList>
            <person name="Lynch K.M."/>
            <person name="Lucid A."/>
            <person name="Arendt E.K."/>
            <person name="Sleator R.D."/>
            <person name="Lucey B."/>
            <person name="Coffey A."/>
        </authorList>
    </citation>
    <scope>NUCLEOTIDE SEQUENCE [LARGE SCALE GENOMIC DNA]</scope>
    <source>
        <strain evidence="4 7">MG1</strain>
    </source>
</reference>
<dbReference type="PRINTS" id="PR00080">
    <property type="entry name" value="SDRFAMILY"/>
</dbReference>
<protein>
    <submittedName>
        <fullName evidence="4">GdhI protein</fullName>
    </submittedName>
    <submittedName>
        <fullName evidence="3 6">Glucose 1-dehydrogenase</fullName>
        <ecNumber evidence="4 6">1.1.1.47</ecNumber>
    </submittedName>
    <submittedName>
        <fullName evidence="5">Sugar dehydrogenase</fullName>
    </submittedName>
</protein>
<evidence type="ECO:0000256" key="1">
    <source>
        <dbReference type="ARBA" id="ARBA00006484"/>
    </source>
</evidence>
<evidence type="ECO:0000313" key="3">
    <source>
        <dbReference type="EMBL" id="AWF95646.1"/>
    </source>
</evidence>
<name>A0A0D1JDX8_9LACO</name>
<evidence type="ECO:0000313" key="10">
    <source>
        <dbReference type="Proteomes" id="UP000320012"/>
    </source>
</evidence>